<dbReference type="Proteomes" id="UP001140087">
    <property type="component" value="Unassembled WGS sequence"/>
</dbReference>
<dbReference type="EMBL" id="JANBUN010000001">
    <property type="protein sequence ID" value="KAJ2808432.1"/>
    <property type="molecule type" value="Genomic_DNA"/>
</dbReference>
<organism evidence="1 2">
    <name type="scientific">Coemansia helicoidea</name>
    <dbReference type="NCBI Taxonomy" id="1286919"/>
    <lineage>
        <taxon>Eukaryota</taxon>
        <taxon>Fungi</taxon>
        <taxon>Fungi incertae sedis</taxon>
        <taxon>Zoopagomycota</taxon>
        <taxon>Kickxellomycotina</taxon>
        <taxon>Kickxellomycetes</taxon>
        <taxon>Kickxellales</taxon>
        <taxon>Kickxellaceae</taxon>
        <taxon>Coemansia</taxon>
    </lineage>
</organism>
<keyword evidence="2" id="KW-1185">Reference proteome</keyword>
<gene>
    <name evidence="1" type="primary">SLD5</name>
    <name evidence="1" type="ORF">H4R21_000021</name>
</gene>
<name>A0ACC1LGP9_9FUNG</name>
<reference evidence="1" key="1">
    <citation type="submission" date="2022-07" db="EMBL/GenBank/DDBJ databases">
        <title>Phylogenomic reconstructions and comparative analyses of Kickxellomycotina fungi.</title>
        <authorList>
            <person name="Reynolds N.K."/>
            <person name="Stajich J.E."/>
            <person name="Barry K."/>
            <person name="Grigoriev I.V."/>
            <person name="Crous P."/>
            <person name="Smith M.E."/>
        </authorList>
    </citation>
    <scope>NUCLEOTIDE SEQUENCE</scope>
    <source>
        <strain evidence="1">BCRC 34780</strain>
    </source>
</reference>
<evidence type="ECO:0000313" key="2">
    <source>
        <dbReference type="Proteomes" id="UP001140087"/>
    </source>
</evidence>
<accession>A0ACC1LGP9</accession>
<evidence type="ECO:0000313" key="1">
    <source>
        <dbReference type="EMBL" id="KAJ2808432.1"/>
    </source>
</evidence>
<proteinExistence type="predicted"/>
<protein>
    <submittedName>
        <fullName evidence="1">GINS complex subunit</fullName>
    </submittedName>
</protein>
<sequence length="242" mass="27451">METGDLYSEAGSARFAGDGSHGGAMDVEEPESSARPGGREESDEEDESAEDDLPLLMRAWVNERNAPELLHYEGTAVENLMELVDFQTRQIAAQPAVVANILKMDVDRVKYLVRSYLRARLAKIELHAVHYTRDPLYRERMSQNELDYAKGFVALGEKHMRRSFLDQLPPHLRSLDETAGNGMEMVTKPDVDTAVFCRVRSTVGEFQFDPSEDPIVMRRNNIFITRYSIIRSLLEDGKVELI</sequence>
<comment type="caution">
    <text evidence="1">The sequence shown here is derived from an EMBL/GenBank/DDBJ whole genome shotgun (WGS) entry which is preliminary data.</text>
</comment>